<reference evidence="5" key="2">
    <citation type="journal article" date="2021" name="PeerJ">
        <title>Extensive microbial diversity within the chicken gut microbiome revealed by metagenomics and culture.</title>
        <authorList>
            <person name="Gilroy R."/>
            <person name="Ravi A."/>
            <person name="Getino M."/>
            <person name="Pursley I."/>
            <person name="Horton D.L."/>
            <person name="Alikhan N.F."/>
            <person name="Baker D."/>
            <person name="Gharbi K."/>
            <person name="Hall N."/>
            <person name="Watson M."/>
            <person name="Adriaenssens E.M."/>
            <person name="Foster-Nyarko E."/>
            <person name="Jarju S."/>
            <person name="Secka A."/>
            <person name="Antonio M."/>
            <person name="Oren A."/>
            <person name="Chaudhuri R.R."/>
            <person name="La Ragione R."/>
            <person name="Hildebrand F."/>
            <person name="Pallen M.J."/>
        </authorList>
    </citation>
    <scope>NUCLEOTIDE SEQUENCE</scope>
    <source>
        <strain evidence="5">ChiSjej1B19-7085</strain>
    </source>
</reference>
<evidence type="ECO:0000313" key="6">
    <source>
        <dbReference type="Proteomes" id="UP000886785"/>
    </source>
</evidence>
<dbReference type="Pfam" id="PF13545">
    <property type="entry name" value="HTH_Crp_2"/>
    <property type="match status" value="1"/>
</dbReference>
<name>A0A9D1DRK0_9FIRM</name>
<proteinExistence type="predicted"/>
<dbReference type="SMART" id="SM00419">
    <property type="entry name" value="HTH_CRP"/>
    <property type="match status" value="1"/>
</dbReference>
<evidence type="ECO:0000256" key="3">
    <source>
        <dbReference type="ARBA" id="ARBA00023163"/>
    </source>
</evidence>
<dbReference type="InterPro" id="IPR012318">
    <property type="entry name" value="HTH_CRP"/>
</dbReference>
<keyword evidence="2" id="KW-0238">DNA-binding</keyword>
<dbReference type="Gene3D" id="2.60.120.10">
    <property type="entry name" value="Jelly Rolls"/>
    <property type="match status" value="1"/>
</dbReference>
<accession>A0A9D1DRK0</accession>
<dbReference type="CDD" id="cd00038">
    <property type="entry name" value="CAP_ED"/>
    <property type="match status" value="1"/>
</dbReference>
<dbReference type="SUPFAM" id="SSF46785">
    <property type="entry name" value="Winged helix' DNA-binding domain"/>
    <property type="match status" value="1"/>
</dbReference>
<dbReference type="Proteomes" id="UP000886785">
    <property type="component" value="Unassembled WGS sequence"/>
</dbReference>
<evidence type="ECO:0000256" key="2">
    <source>
        <dbReference type="ARBA" id="ARBA00023125"/>
    </source>
</evidence>
<keyword evidence="3" id="KW-0804">Transcription</keyword>
<dbReference type="InterPro" id="IPR000595">
    <property type="entry name" value="cNMP-bd_dom"/>
</dbReference>
<dbReference type="InterPro" id="IPR036388">
    <property type="entry name" value="WH-like_DNA-bd_sf"/>
</dbReference>
<gene>
    <name evidence="5" type="ORF">IAA54_08235</name>
</gene>
<evidence type="ECO:0000313" key="5">
    <source>
        <dbReference type="EMBL" id="HIR57643.1"/>
    </source>
</evidence>
<organism evidence="5 6">
    <name type="scientific">Candidatus Gallacutalibacter pullicola</name>
    <dbReference type="NCBI Taxonomy" id="2840830"/>
    <lineage>
        <taxon>Bacteria</taxon>
        <taxon>Bacillati</taxon>
        <taxon>Bacillota</taxon>
        <taxon>Clostridia</taxon>
        <taxon>Eubacteriales</taxon>
        <taxon>Candidatus Gallacutalibacter</taxon>
    </lineage>
</organism>
<dbReference type="GO" id="GO:0003677">
    <property type="term" value="F:DNA binding"/>
    <property type="evidence" value="ECO:0007669"/>
    <property type="project" value="UniProtKB-KW"/>
</dbReference>
<sequence>MAVSQEDLVFLQDALPFWNGLDKHAQEKLAGAVTRRSYRKGELLHQGRECLGVMVLRSGQVRTFLVSQSGKEVTLYRSFERDVCLFSASCVLHNITFEVNIEAEEDTVVLLIPPPLWKELSKTSLAVADYAGELMASQFSEVMWTVEQILFMSFDKRLALFLLEQSSIEGSDTLKITQETIARHMGSAREVVTRMLRYFQGEGMVRLFRGGIELIDRAKLEQIAQG</sequence>
<dbReference type="InterPro" id="IPR014710">
    <property type="entry name" value="RmlC-like_jellyroll"/>
</dbReference>
<dbReference type="InterPro" id="IPR018490">
    <property type="entry name" value="cNMP-bd_dom_sf"/>
</dbReference>
<evidence type="ECO:0000259" key="4">
    <source>
        <dbReference type="PROSITE" id="PS51063"/>
    </source>
</evidence>
<dbReference type="EMBL" id="DVHF01000093">
    <property type="protein sequence ID" value="HIR57643.1"/>
    <property type="molecule type" value="Genomic_DNA"/>
</dbReference>
<keyword evidence="1" id="KW-0805">Transcription regulation</keyword>
<dbReference type="Gene3D" id="1.10.10.10">
    <property type="entry name" value="Winged helix-like DNA-binding domain superfamily/Winged helix DNA-binding domain"/>
    <property type="match status" value="1"/>
</dbReference>
<comment type="caution">
    <text evidence="5">The sequence shown here is derived from an EMBL/GenBank/DDBJ whole genome shotgun (WGS) entry which is preliminary data.</text>
</comment>
<dbReference type="AlphaFoldDB" id="A0A9D1DRK0"/>
<feature type="domain" description="HTH crp-type" evidence="4">
    <location>
        <begin position="152"/>
        <end position="218"/>
    </location>
</feature>
<dbReference type="SUPFAM" id="SSF51206">
    <property type="entry name" value="cAMP-binding domain-like"/>
    <property type="match status" value="1"/>
</dbReference>
<protein>
    <submittedName>
        <fullName evidence="5">Crp/Fnr family transcriptional regulator</fullName>
    </submittedName>
</protein>
<dbReference type="InterPro" id="IPR036390">
    <property type="entry name" value="WH_DNA-bd_sf"/>
</dbReference>
<dbReference type="GO" id="GO:0006355">
    <property type="term" value="P:regulation of DNA-templated transcription"/>
    <property type="evidence" value="ECO:0007669"/>
    <property type="project" value="InterPro"/>
</dbReference>
<dbReference type="Pfam" id="PF00027">
    <property type="entry name" value="cNMP_binding"/>
    <property type="match status" value="1"/>
</dbReference>
<dbReference type="PROSITE" id="PS51063">
    <property type="entry name" value="HTH_CRP_2"/>
    <property type="match status" value="1"/>
</dbReference>
<reference evidence="5" key="1">
    <citation type="submission" date="2020-10" db="EMBL/GenBank/DDBJ databases">
        <authorList>
            <person name="Gilroy R."/>
        </authorList>
    </citation>
    <scope>NUCLEOTIDE SEQUENCE</scope>
    <source>
        <strain evidence="5">ChiSjej1B19-7085</strain>
    </source>
</reference>
<evidence type="ECO:0000256" key="1">
    <source>
        <dbReference type="ARBA" id="ARBA00023015"/>
    </source>
</evidence>